<dbReference type="Gene3D" id="3.60.15.10">
    <property type="entry name" value="Ribonuclease Z/Hydroxyacylglutathione hydrolase-like"/>
    <property type="match status" value="1"/>
</dbReference>
<protein>
    <submittedName>
        <fullName evidence="2">Glyoxylase-like metal-dependent hydrolase (Beta-lactamase superfamily II)</fullName>
    </submittedName>
</protein>
<dbReference type="GO" id="GO:0016787">
    <property type="term" value="F:hydrolase activity"/>
    <property type="evidence" value="ECO:0007669"/>
    <property type="project" value="UniProtKB-KW"/>
</dbReference>
<gene>
    <name evidence="2" type="ORF">DES52_10290</name>
</gene>
<evidence type="ECO:0000313" key="3">
    <source>
        <dbReference type="Proteomes" id="UP000248326"/>
    </source>
</evidence>
<dbReference type="InterPro" id="IPR036866">
    <property type="entry name" value="RibonucZ/Hydroxyglut_hydro"/>
</dbReference>
<reference evidence="2 3" key="1">
    <citation type="submission" date="2018-06" db="EMBL/GenBank/DDBJ databases">
        <title>Genomic Encyclopedia of Type Strains, Phase IV (KMG-IV): sequencing the most valuable type-strain genomes for metagenomic binning, comparative biology and taxonomic classification.</title>
        <authorList>
            <person name="Goeker M."/>
        </authorList>
    </citation>
    <scope>NUCLEOTIDE SEQUENCE [LARGE SCALE GENOMIC DNA]</scope>
    <source>
        <strain evidence="2 3">DSM 18048</strain>
    </source>
</reference>
<keyword evidence="3" id="KW-1185">Reference proteome</keyword>
<dbReference type="SUPFAM" id="SSF56281">
    <property type="entry name" value="Metallo-hydrolase/oxidoreductase"/>
    <property type="match status" value="1"/>
</dbReference>
<dbReference type="Pfam" id="PF00753">
    <property type="entry name" value="Lactamase_B"/>
    <property type="match status" value="1"/>
</dbReference>
<dbReference type="InterPro" id="IPR050855">
    <property type="entry name" value="NDM-1-like"/>
</dbReference>
<dbReference type="InterPro" id="IPR001279">
    <property type="entry name" value="Metallo-B-lactamas"/>
</dbReference>
<proteinExistence type="predicted"/>
<comment type="caution">
    <text evidence="2">The sequence shown here is derived from an EMBL/GenBank/DDBJ whole genome shotgun (WGS) entry which is preliminary data.</text>
</comment>
<feature type="domain" description="Metallo-beta-lactamase" evidence="1">
    <location>
        <begin position="3"/>
        <end position="183"/>
    </location>
</feature>
<accession>A0A318SRM4</accession>
<organism evidence="2 3">
    <name type="scientific">Deinococcus yavapaiensis KR-236</name>
    <dbReference type="NCBI Taxonomy" id="694435"/>
    <lineage>
        <taxon>Bacteria</taxon>
        <taxon>Thermotogati</taxon>
        <taxon>Deinococcota</taxon>
        <taxon>Deinococci</taxon>
        <taxon>Deinococcales</taxon>
        <taxon>Deinococcaceae</taxon>
        <taxon>Deinococcus</taxon>
    </lineage>
</organism>
<name>A0A318SRM4_9DEIO</name>
<dbReference type="EMBL" id="QJSX01000002">
    <property type="protein sequence ID" value="PYE55727.1"/>
    <property type="molecule type" value="Genomic_DNA"/>
</dbReference>
<keyword evidence="2" id="KW-0378">Hydrolase</keyword>
<evidence type="ECO:0000259" key="1">
    <source>
        <dbReference type="SMART" id="SM00849"/>
    </source>
</evidence>
<dbReference type="PANTHER" id="PTHR42951">
    <property type="entry name" value="METALLO-BETA-LACTAMASE DOMAIN-CONTAINING"/>
    <property type="match status" value="1"/>
</dbReference>
<dbReference type="SMART" id="SM00849">
    <property type="entry name" value="Lactamase_B"/>
    <property type="match status" value="1"/>
</dbReference>
<dbReference type="Proteomes" id="UP000248326">
    <property type="component" value="Unassembled WGS sequence"/>
</dbReference>
<dbReference type="AlphaFoldDB" id="A0A318SRM4"/>
<evidence type="ECO:0000313" key="2">
    <source>
        <dbReference type="EMBL" id="PYE55727.1"/>
    </source>
</evidence>
<sequence>MPSANVVLVRGEANVLIDTGFGSDVDELEGWLMSQGVPPSRLDLVVNTHHHSDHVGANAHLQHAYDVRIAAHRWEADLVNRRAPEAWSARWLDQPVEPYDVNVRLEGGEDVHGLRVVHTPGHSLGHVSLHDPAERVLILGDTVHHRDVAWINPFLEGAGGVDRMIGSVERLASLSAVVAFTGHGPPLTNLDDAFRAALGKLESWIRDPERMWWHGAKRTFAYALMLRGGLSEGELQAYLLARAWVRDYAESAFRVTREEFAALLVAEMLRSGAARWHDGRLRATTPCKTPPPAWLEAVFARA</sequence>